<dbReference type="AlphaFoldDB" id="A0AAE3IXF9"/>
<evidence type="ECO:0000313" key="3">
    <source>
        <dbReference type="Proteomes" id="UP001209318"/>
    </source>
</evidence>
<sequence>MAERKGVTLPKSQQDLVNILVKNTLKKHNIQPNKNLTKQEKEEIRNLFSQLQNEVNELLQEEKNNNTTNTNAKLSKKGK</sequence>
<name>A0AAE3IXF9_9BACI</name>
<organism evidence="2 3">
    <name type="scientific">Perspicuibacillus lycopersici</name>
    <dbReference type="NCBI Taxonomy" id="1325689"/>
    <lineage>
        <taxon>Bacteria</taxon>
        <taxon>Bacillati</taxon>
        <taxon>Bacillota</taxon>
        <taxon>Bacilli</taxon>
        <taxon>Bacillales</taxon>
        <taxon>Bacillaceae</taxon>
        <taxon>Perspicuibacillus</taxon>
    </lineage>
</organism>
<evidence type="ECO:0008006" key="4">
    <source>
        <dbReference type="Google" id="ProtNLM"/>
    </source>
</evidence>
<dbReference type="Proteomes" id="UP001209318">
    <property type="component" value="Unassembled WGS sequence"/>
</dbReference>
<gene>
    <name evidence="2" type="ORF">OEV98_14240</name>
</gene>
<evidence type="ECO:0000256" key="1">
    <source>
        <dbReference type="SAM" id="MobiDB-lite"/>
    </source>
</evidence>
<dbReference type="EMBL" id="JAOUSF010000005">
    <property type="protein sequence ID" value="MCU9614699.1"/>
    <property type="molecule type" value="Genomic_DNA"/>
</dbReference>
<proteinExistence type="predicted"/>
<keyword evidence="3" id="KW-1185">Reference proteome</keyword>
<comment type="caution">
    <text evidence="2">The sequence shown here is derived from an EMBL/GenBank/DDBJ whole genome shotgun (WGS) entry which is preliminary data.</text>
</comment>
<feature type="region of interest" description="Disordered" evidence="1">
    <location>
        <begin position="59"/>
        <end position="79"/>
    </location>
</feature>
<reference evidence="2" key="1">
    <citation type="submission" date="2022-10" db="EMBL/GenBank/DDBJ databases">
        <title>Description of Fervidibacillus gen. nov. in the family Fervidibacillaceae fam. nov. with two species, Fervidibacillus albus sp. nov., and Fervidibacillus halotolerans sp. nov., isolated from tidal flat sediments.</title>
        <authorList>
            <person name="Kwon K.K."/>
            <person name="Yang S.-H."/>
        </authorList>
    </citation>
    <scope>NUCLEOTIDE SEQUENCE</scope>
    <source>
        <strain evidence="2">JCM 19140</strain>
    </source>
</reference>
<dbReference type="RefSeq" id="WP_263074024.1">
    <property type="nucleotide sequence ID" value="NZ_JAOUSF010000005.1"/>
</dbReference>
<protein>
    <recommendedName>
        <fullName evidence="4">Spore coat protein</fullName>
    </recommendedName>
</protein>
<evidence type="ECO:0000313" key="2">
    <source>
        <dbReference type="EMBL" id="MCU9614699.1"/>
    </source>
</evidence>
<accession>A0AAE3IXF9</accession>